<proteinExistence type="predicted"/>
<dbReference type="InterPro" id="IPR039506">
    <property type="entry name" value="SPOB_a"/>
</dbReference>
<dbReference type="GO" id="GO:0000155">
    <property type="term" value="F:phosphorelay sensor kinase activity"/>
    <property type="evidence" value="ECO:0007669"/>
    <property type="project" value="InterPro"/>
</dbReference>
<keyword evidence="1" id="KW-0597">Phosphoprotein</keyword>
<keyword evidence="2" id="KW-0808">Transferase</keyword>
<gene>
    <name evidence="5" type="ORF">SAMN05421543_11261</name>
</gene>
<dbReference type="OrthoDB" id="2375606at2"/>
<organism evidence="5 6">
    <name type="scientific">Alicyclobacillus macrosporangiidus</name>
    <dbReference type="NCBI Taxonomy" id="392015"/>
    <lineage>
        <taxon>Bacteria</taxon>
        <taxon>Bacillati</taxon>
        <taxon>Bacillota</taxon>
        <taxon>Bacilli</taxon>
        <taxon>Bacillales</taxon>
        <taxon>Alicyclobacillaceae</taxon>
        <taxon>Alicyclobacillus</taxon>
    </lineage>
</organism>
<dbReference type="AlphaFoldDB" id="A0A1I7JWF8"/>
<dbReference type="Pfam" id="PF14689">
    <property type="entry name" value="SPOB_a"/>
    <property type="match status" value="1"/>
</dbReference>
<dbReference type="RefSeq" id="WP_074953082.1">
    <property type="nucleotide sequence ID" value="NZ_FPBV01000012.1"/>
</dbReference>
<accession>A0A1I7JWF8</accession>
<dbReference type="STRING" id="392015.SAMN05421543_11261"/>
<sequence>MNELECLGALRAHRHEVMNALQVVKGYLQLKRVDQAERALDRLSDRLADFARLQGAVAPEEADILWCAITLGRVRIQRWTTGVCRTVAQVRAVCALLRAVESCAAAGGIDEVRVSAGAEGGDVWLRIAPVMGADDGPEGQRSRDWWHTVQQETARPGVRWEPAEGGARVVRVTG</sequence>
<evidence type="ECO:0000313" key="6">
    <source>
        <dbReference type="Proteomes" id="UP000183508"/>
    </source>
</evidence>
<dbReference type="SUPFAM" id="SSF55890">
    <property type="entry name" value="Sporulation response regulatory protein Spo0B"/>
    <property type="match status" value="1"/>
</dbReference>
<evidence type="ECO:0000256" key="3">
    <source>
        <dbReference type="ARBA" id="ARBA00022777"/>
    </source>
</evidence>
<keyword evidence="6" id="KW-1185">Reference proteome</keyword>
<dbReference type="Gene3D" id="1.10.287.130">
    <property type="match status" value="1"/>
</dbReference>
<reference evidence="6" key="1">
    <citation type="submission" date="2016-10" db="EMBL/GenBank/DDBJ databases">
        <authorList>
            <person name="Varghese N."/>
        </authorList>
    </citation>
    <scope>NUCLEOTIDE SEQUENCE [LARGE SCALE GENOMIC DNA]</scope>
    <source>
        <strain evidence="6">DSM 17980</strain>
    </source>
</reference>
<dbReference type="Proteomes" id="UP000183508">
    <property type="component" value="Unassembled WGS sequence"/>
</dbReference>
<evidence type="ECO:0000313" key="5">
    <source>
        <dbReference type="EMBL" id="SFU89532.1"/>
    </source>
</evidence>
<dbReference type="InterPro" id="IPR016120">
    <property type="entry name" value="Sig_transdc_His_kin_SpoOB"/>
</dbReference>
<protein>
    <submittedName>
        <fullName evidence="5">Sensor_kinase_SpoOB-type, alpha-helical domain</fullName>
    </submittedName>
</protein>
<keyword evidence="3 5" id="KW-0418">Kinase</keyword>
<evidence type="ECO:0000256" key="2">
    <source>
        <dbReference type="ARBA" id="ARBA00022679"/>
    </source>
</evidence>
<evidence type="ECO:0000259" key="4">
    <source>
        <dbReference type="Pfam" id="PF14689"/>
    </source>
</evidence>
<feature type="domain" description="SpoOB alpha-helical" evidence="4">
    <location>
        <begin position="5"/>
        <end position="48"/>
    </location>
</feature>
<dbReference type="EMBL" id="FPBV01000012">
    <property type="protein sequence ID" value="SFU89532.1"/>
    <property type="molecule type" value="Genomic_DNA"/>
</dbReference>
<name>A0A1I7JWF8_9BACL</name>
<evidence type="ECO:0000256" key="1">
    <source>
        <dbReference type="ARBA" id="ARBA00022553"/>
    </source>
</evidence>